<dbReference type="Proteomes" id="UP000823521">
    <property type="component" value="Unassembled WGS sequence"/>
</dbReference>
<dbReference type="InterPro" id="IPR029476">
    <property type="entry name" value="DNase_NucA_NucB"/>
</dbReference>
<sequence length="438" mass="47820">MNAPRARRRARVAAVVTVGLLATTVAPTGTAPAAGVGPGDPAGNRAAATSDAGRHTAAAVGSHSYSNMARIGDPTGLDRAGLRQAAVRQAGAVRAVSDPADGIIEQCRNDPRADGSRGHVFHRLVWCQEHGFTAQAWDTSGQLIGEASLQYVAVAWGDYHGRTILIELKRTSVGAHWGVYGDPDDTRFSLVPECADVGHDDGCRINGDPVDRSLTGWTGDDTWNTWLITSDETKSTRPDLLSRHRWRLTAKVVSDEAPVWSDAGRTAYHLVRCDSATYFANRPRACINDDVIPYLTYQVDAPSEVSVRDVALHIRRAQYFPDSTFPPAQDPKLIPGAYRDGAPTDNGLHRIPTSDEGPNRAVVRSTCAQFVPPIDEEQCDEYPFAATMEGAASPIWDFSVQGVDATHNSRAGSYLRWYLFWDRILYEDRDSFYVNIVD</sequence>
<dbReference type="EMBL" id="WVUH01000086">
    <property type="protein sequence ID" value="MBO4206816.1"/>
    <property type="molecule type" value="Genomic_DNA"/>
</dbReference>
<reference evidence="4 5" key="1">
    <citation type="submission" date="2019-12" db="EMBL/GenBank/DDBJ databases">
        <title>Whole genome sequencing of endophytic Actinobacterium Micromonospora sp. MPMI6T.</title>
        <authorList>
            <person name="Evv R."/>
            <person name="Podile A.R."/>
        </authorList>
    </citation>
    <scope>NUCLEOTIDE SEQUENCE [LARGE SCALE GENOMIC DNA]</scope>
    <source>
        <strain evidence="4 5">MPMI6</strain>
    </source>
</reference>
<proteinExistence type="predicted"/>
<organism evidence="4 5">
    <name type="scientific">Micromonospora echinofusca</name>
    <dbReference type="NCBI Taxonomy" id="47858"/>
    <lineage>
        <taxon>Bacteria</taxon>
        <taxon>Bacillati</taxon>
        <taxon>Actinomycetota</taxon>
        <taxon>Actinomycetes</taxon>
        <taxon>Micromonosporales</taxon>
        <taxon>Micromonosporaceae</taxon>
        <taxon>Micromonospora</taxon>
    </lineage>
</organism>
<feature type="domain" description="Deoxyribonuclease NucA/NucB" evidence="3">
    <location>
        <begin position="364"/>
        <end position="420"/>
    </location>
</feature>
<evidence type="ECO:0000313" key="5">
    <source>
        <dbReference type="Proteomes" id="UP000823521"/>
    </source>
</evidence>
<keyword evidence="5" id="KW-1185">Reference proteome</keyword>
<keyword evidence="2" id="KW-0732">Signal</keyword>
<protein>
    <recommendedName>
        <fullName evidence="3">Deoxyribonuclease NucA/NucB domain-containing protein</fullName>
    </recommendedName>
</protein>
<evidence type="ECO:0000256" key="1">
    <source>
        <dbReference type="SAM" id="MobiDB-lite"/>
    </source>
</evidence>
<evidence type="ECO:0000259" key="3">
    <source>
        <dbReference type="Pfam" id="PF14040"/>
    </source>
</evidence>
<dbReference type="Pfam" id="PF14040">
    <property type="entry name" value="DNase_NucA_NucB"/>
    <property type="match status" value="1"/>
</dbReference>
<gene>
    <name evidence="4" type="ORF">GSF22_12495</name>
</gene>
<feature type="region of interest" description="Disordered" evidence="1">
    <location>
        <begin position="28"/>
        <end position="61"/>
    </location>
</feature>
<comment type="caution">
    <text evidence="4">The sequence shown here is derived from an EMBL/GenBank/DDBJ whole genome shotgun (WGS) entry which is preliminary data.</text>
</comment>
<evidence type="ECO:0000313" key="4">
    <source>
        <dbReference type="EMBL" id="MBO4206816.1"/>
    </source>
</evidence>
<feature type="chain" id="PRO_5047211884" description="Deoxyribonuclease NucA/NucB domain-containing protein" evidence="2">
    <location>
        <begin position="34"/>
        <end position="438"/>
    </location>
</feature>
<name>A0ABS3VQR6_MICEH</name>
<dbReference type="RefSeq" id="WP_208813717.1">
    <property type="nucleotide sequence ID" value="NZ_WVUH01000086.1"/>
</dbReference>
<accession>A0ABS3VQR6</accession>
<feature type="compositionally biased region" description="Low complexity" evidence="1">
    <location>
        <begin position="28"/>
        <end position="43"/>
    </location>
</feature>
<feature type="signal peptide" evidence="2">
    <location>
        <begin position="1"/>
        <end position="33"/>
    </location>
</feature>
<evidence type="ECO:0000256" key="2">
    <source>
        <dbReference type="SAM" id="SignalP"/>
    </source>
</evidence>